<evidence type="ECO:0000313" key="3">
    <source>
        <dbReference type="EMBL" id="KAK8038659.1"/>
    </source>
</evidence>
<dbReference type="Proteomes" id="UP001444661">
    <property type="component" value="Unassembled WGS sequence"/>
</dbReference>
<keyword evidence="2" id="KW-0732">Signal</keyword>
<accession>A0ABR1SY89</accession>
<sequence length="222" mass="22864">MARVTTILTLSLVAVTALATGNGDLISGGSSVEENELGLEGQRQSAPRNMLDVDILVGRSPYQLQQQEQIDGTSTTNIPASITPAPTAILNSRQLPGPPNPGGGRGGAQPLPDPDGGRGGFIGAGLAVGAVIFRRRQSLVGGVSVGKCSGRRASVQPDSEYQRESRRQPLERHCFFDGHRYARPAGSDLGDGDTDGYLDGRAGPAATGVGVGNGDGYNNTNG</sequence>
<proteinExistence type="predicted"/>
<feature type="chain" id="PRO_5045951516" evidence="2">
    <location>
        <begin position="20"/>
        <end position="222"/>
    </location>
</feature>
<feature type="region of interest" description="Disordered" evidence="1">
    <location>
        <begin position="89"/>
        <end position="118"/>
    </location>
</feature>
<comment type="caution">
    <text evidence="3">The sequence shown here is derived from an EMBL/GenBank/DDBJ whole genome shotgun (WGS) entry which is preliminary data.</text>
</comment>
<evidence type="ECO:0000256" key="2">
    <source>
        <dbReference type="SAM" id="SignalP"/>
    </source>
</evidence>
<gene>
    <name evidence="3" type="ORF">PG993_007070</name>
</gene>
<evidence type="ECO:0000313" key="4">
    <source>
        <dbReference type="Proteomes" id="UP001444661"/>
    </source>
</evidence>
<feature type="signal peptide" evidence="2">
    <location>
        <begin position="1"/>
        <end position="19"/>
    </location>
</feature>
<reference evidence="3 4" key="1">
    <citation type="submission" date="2023-01" db="EMBL/GenBank/DDBJ databases">
        <title>Analysis of 21 Apiospora genomes using comparative genomics revels a genus with tremendous synthesis potential of carbohydrate active enzymes and secondary metabolites.</title>
        <authorList>
            <person name="Sorensen T."/>
        </authorList>
    </citation>
    <scope>NUCLEOTIDE SEQUENCE [LARGE SCALE GENOMIC DNA]</scope>
    <source>
        <strain evidence="3 4">CBS 33761</strain>
    </source>
</reference>
<feature type="region of interest" description="Disordered" evidence="1">
    <location>
        <begin position="147"/>
        <end position="167"/>
    </location>
</feature>
<organism evidence="3 4">
    <name type="scientific">Apiospora rasikravindrae</name>
    <dbReference type="NCBI Taxonomy" id="990691"/>
    <lineage>
        <taxon>Eukaryota</taxon>
        <taxon>Fungi</taxon>
        <taxon>Dikarya</taxon>
        <taxon>Ascomycota</taxon>
        <taxon>Pezizomycotina</taxon>
        <taxon>Sordariomycetes</taxon>
        <taxon>Xylariomycetidae</taxon>
        <taxon>Amphisphaeriales</taxon>
        <taxon>Apiosporaceae</taxon>
        <taxon>Apiospora</taxon>
    </lineage>
</organism>
<dbReference type="EMBL" id="JAQQWK010000006">
    <property type="protein sequence ID" value="KAK8038659.1"/>
    <property type="molecule type" value="Genomic_DNA"/>
</dbReference>
<protein>
    <submittedName>
        <fullName evidence="3">Uncharacterized protein</fullName>
    </submittedName>
</protein>
<keyword evidence="4" id="KW-1185">Reference proteome</keyword>
<name>A0ABR1SY89_9PEZI</name>
<feature type="region of interest" description="Disordered" evidence="1">
    <location>
        <begin position="184"/>
        <end position="222"/>
    </location>
</feature>
<evidence type="ECO:0000256" key="1">
    <source>
        <dbReference type="SAM" id="MobiDB-lite"/>
    </source>
</evidence>